<accession>A0A401R521</accession>
<dbReference type="AlphaFoldDB" id="A0A401R521"/>
<dbReference type="SUPFAM" id="SSF51445">
    <property type="entry name" value="(Trans)glycosidases"/>
    <property type="match status" value="1"/>
</dbReference>
<dbReference type="InterPro" id="IPR017853">
    <property type="entry name" value="GH"/>
</dbReference>
<evidence type="ECO:0000313" key="2">
    <source>
        <dbReference type="Proteomes" id="UP000288351"/>
    </source>
</evidence>
<evidence type="ECO:0000313" key="1">
    <source>
        <dbReference type="EMBL" id="GCB92752.1"/>
    </source>
</evidence>
<organism evidence="1 2">
    <name type="scientific">Streptomyces noursei</name>
    <name type="common">Streptomyces albulus</name>
    <dbReference type="NCBI Taxonomy" id="1971"/>
    <lineage>
        <taxon>Bacteria</taxon>
        <taxon>Bacillati</taxon>
        <taxon>Actinomycetota</taxon>
        <taxon>Actinomycetes</taxon>
        <taxon>Kitasatosporales</taxon>
        <taxon>Streptomycetaceae</taxon>
        <taxon>Streptomyces</taxon>
    </lineage>
</organism>
<comment type="caution">
    <text evidence="1">The sequence shown here is derived from an EMBL/GenBank/DDBJ whole genome shotgun (WGS) entry which is preliminary data.</text>
</comment>
<dbReference type="RefSeq" id="WP_016571385.1">
    <property type="nucleotide sequence ID" value="NZ_BHXC01000006.1"/>
</dbReference>
<name>A0A401R521_STRNR</name>
<dbReference type="Gene3D" id="3.20.20.80">
    <property type="entry name" value="Glycosidases"/>
    <property type="match status" value="1"/>
</dbReference>
<proteinExistence type="predicted"/>
<protein>
    <recommendedName>
        <fullName evidence="3">Abortive infection protein</fullName>
    </recommendedName>
</protein>
<evidence type="ECO:0008006" key="3">
    <source>
        <dbReference type="Google" id="ProtNLM"/>
    </source>
</evidence>
<gene>
    <name evidence="1" type="ORF">SALB_05524</name>
</gene>
<reference evidence="1 2" key="1">
    <citation type="journal article" date="2019" name="Microbiol. Resour. Announc.">
        <title>Draft Genome Sequence of the Most Traditional epsilon-Poly-l-Lysine Producer, Streptomyces albulus NBRC14147.</title>
        <authorList>
            <person name="Yamanaka K."/>
            <person name="Hamano Y."/>
        </authorList>
    </citation>
    <scope>NUCLEOTIDE SEQUENCE [LARGE SCALE GENOMIC DNA]</scope>
    <source>
        <strain evidence="1 2">NBRC 14147</strain>
    </source>
</reference>
<dbReference type="EMBL" id="BHXC01000006">
    <property type="protein sequence ID" value="GCB92752.1"/>
    <property type="molecule type" value="Genomic_DNA"/>
</dbReference>
<sequence length="329" mass="35734">MRARGITYDTGFLPVDQLSRKDFTASVVRRDMAVIARELHCDAVRISGGRPERLEVAARCAAEAGLEVWFAPFPVDLTPDEMLPFFAECAERAELLRRSGAEVVFVTGCELSAFGAGFIPGETYADRLHAMATADLDWWLSLGPVVERLNAFLAEVVGVVRARFGGRVSYASGPWEAIDWTPFDLVGVDAYRAAFNADTFREELRGHAAHGKPVAVTEFGTCPYEGAGARGGMAWQPPADAVPDEGEQVRYFTELLDAFEAEGVDTALWFTFAGFGKVTRDADLSSYGVVRMVDAEARWEPRAVFRAMAERYAAARDGGTGAAAGRGTP</sequence>
<dbReference type="Proteomes" id="UP000288351">
    <property type="component" value="Unassembled WGS sequence"/>
</dbReference>